<gene>
    <name evidence="3" type="ORF">Xedl_03307</name>
    <name evidence="4" type="ORF">Xedl_03314</name>
</gene>
<evidence type="ECO:0000256" key="1">
    <source>
        <dbReference type="ARBA" id="ARBA00023125"/>
    </source>
</evidence>
<dbReference type="PROSITE" id="PS50943">
    <property type="entry name" value="HTH_CROC1"/>
    <property type="match status" value="1"/>
</dbReference>
<proteinExistence type="predicted"/>
<reference evidence="4 5" key="1">
    <citation type="submission" date="2016-09" db="EMBL/GenBank/DDBJ databases">
        <title>Xenorhabdus thuongxuanensis sp. nov. and Xenorhabdus eapokensis sp. nov., isolated from Steinernema species.</title>
        <authorList>
            <person name="Kaempfer P."/>
            <person name="Tobias N.J."/>
            <person name="Phan Ke L."/>
            <person name="Bode H.B."/>
            <person name="Glaeser S.P."/>
        </authorList>
    </citation>
    <scope>NUCLEOTIDE SEQUENCE [LARGE SCALE GENOMIC DNA]</scope>
    <source>
        <strain evidence="4 5">DL20</strain>
    </source>
</reference>
<evidence type="ECO:0000313" key="3">
    <source>
        <dbReference type="EMBL" id="OKP00287.1"/>
    </source>
</evidence>
<name>A0A1Q5TJA0_9GAMM</name>
<evidence type="ECO:0000259" key="2">
    <source>
        <dbReference type="PROSITE" id="PS50943"/>
    </source>
</evidence>
<accession>A0A1Q5TJA0</accession>
<dbReference type="PANTHER" id="PTHR46558">
    <property type="entry name" value="TRACRIPTIONAL REGULATORY PROTEIN-RELATED-RELATED"/>
    <property type="match status" value="1"/>
</dbReference>
<comment type="caution">
    <text evidence="4">The sequence shown here is derived from an EMBL/GenBank/DDBJ whole genome shotgun (WGS) entry which is preliminary data.</text>
</comment>
<dbReference type="InterPro" id="IPR049639">
    <property type="entry name" value="RstR"/>
</dbReference>
<keyword evidence="1" id="KW-0238">DNA-binding</keyword>
<keyword evidence="5" id="KW-1185">Reference proteome</keyword>
<dbReference type="Pfam" id="PF01381">
    <property type="entry name" value="HTH_3"/>
    <property type="match status" value="1"/>
</dbReference>
<evidence type="ECO:0000313" key="4">
    <source>
        <dbReference type="EMBL" id="OKP00293.1"/>
    </source>
</evidence>
<dbReference type="Gene3D" id="1.10.260.40">
    <property type="entry name" value="lambda repressor-like DNA-binding domains"/>
    <property type="match status" value="1"/>
</dbReference>
<dbReference type="OrthoDB" id="6424053at2"/>
<sequence length="133" mass="15313">MTGIDFLMIGLDMPTFSERLRTLREARGLTQTRLAEMIGVLPRVYNRWERGHISPQLDTLIKMADVLQVSLDELVGRIEASKDVKIRNAELHELWQQADALPDEEQRALIMVIDSFVTKVNVEKAVKKSIRQR</sequence>
<dbReference type="STRING" id="1873482.Xedl_03307"/>
<dbReference type="RefSeq" id="WP_074024868.1">
    <property type="nucleotide sequence ID" value="NZ_CAWNAG010000142.1"/>
</dbReference>
<organism evidence="4 5">
    <name type="scientific">Xenorhabdus eapokensis</name>
    <dbReference type="NCBI Taxonomy" id="1873482"/>
    <lineage>
        <taxon>Bacteria</taxon>
        <taxon>Pseudomonadati</taxon>
        <taxon>Pseudomonadota</taxon>
        <taxon>Gammaproteobacteria</taxon>
        <taxon>Enterobacterales</taxon>
        <taxon>Morganellaceae</taxon>
        <taxon>Xenorhabdus</taxon>
    </lineage>
</organism>
<protein>
    <submittedName>
        <fullName evidence="4">Transcriptional regulator</fullName>
    </submittedName>
</protein>
<dbReference type="NCBIfam" id="NF041951">
    <property type="entry name" value="phage_RstR"/>
    <property type="match status" value="1"/>
</dbReference>
<dbReference type="SMART" id="SM00530">
    <property type="entry name" value="HTH_XRE"/>
    <property type="match status" value="1"/>
</dbReference>
<dbReference type="EMBL" id="MKGQ01000035">
    <property type="protein sequence ID" value="OKP00293.1"/>
    <property type="molecule type" value="Genomic_DNA"/>
</dbReference>
<dbReference type="EMBL" id="MKGQ01000035">
    <property type="protein sequence ID" value="OKP00287.1"/>
    <property type="molecule type" value="Genomic_DNA"/>
</dbReference>
<dbReference type="InterPro" id="IPR001387">
    <property type="entry name" value="Cro/C1-type_HTH"/>
</dbReference>
<dbReference type="PANTHER" id="PTHR46558:SF11">
    <property type="entry name" value="HTH-TYPE TRANSCRIPTIONAL REGULATOR XRE"/>
    <property type="match status" value="1"/>
</dbReference>
<dbReference type="AlphaFoldDB" id="A0A1Q5TJA0"/>
<evidence type="ECO:0000313" key="5">
    <source>
        <dbReference type="Proteomes" id="UP000186268"/>
    </source>
</evidence>
<dbReference type="Proteomes" id="UP000186268">
    <property type="component" value="Unassembled WGS sequence"/>
</dbReference>
<dbReference type="SUPFAM" id="SSF47413">
    <property type="entry name" value="lambda repressor-like DNA-binding domains"/>
    <property type="match status" value="1"/>
</dbReference>
<dbReference type="GO" id="GO:0003677">
    <property type="term" value="F:DNA binding"/>
    <property type="evidence" value="ECO:0007669"/>
    <property type="project" value="UniProtKB-KW"/>
</dbReference>
<feature type="domain" description="HTH cro/C1-type" evidence="2">
    <location>
        <begin position="20"/>
        <end position="74"/>
    </location>
</feature>
<dbReference type="InterPro" id="IPR010982">
    <property type="entry name" value="Lambda_DNA-bd_dom_sf"/>
</dbReference>
<dbReference type="CDD" id="cd00093">
    <property type="entry name" value="HTH_XRE"/>
    <property type="match status" value="1"/>
</dbReference>